<proteinExistence type="predicted"/>
<evidence type="ECO:0000313" key="1">
    <source>
        <dbReference type="EMBL" id="MBX41784.1"/>
    </source>
</evidence>
<reference evidence="1" key="1">
    <citation type="submission" date="2018-02" db="EMBL/GenBank/DDBJ databases">
        <title>Rhizophora mucronata_Transcriptome.</title>
        <authorList>
            <person name="Meera S.P."/>
            <person name="Sreeshan A."/>
            <person name="Augustine A."/>
        </authorList>
    </citation>
    <scope>NUCLEOTIDE SEQUENCE</scope>
    <source>
        <tissue evidence="1">Leaf</tissue>
    </source>
</reference>
<sequence length="49" mass="5744">MTEYMPVDHIYSLKQDLTNDIVFVSSKPKHVSINAHQTNRSRLIAWMQV</sequence>
<name>A0A2P2NH47_RHIMU</name>
<dbReference type="EMBL" id="GGEC01061300">
    <property type="protein sequence ID" value="MBX41784.1"/>
    <property type="molecule type" value="Transcribed_RNA"/>
</dbReference>
<organism evidence="1">
    <name type="scientific">Rhizophora mucronata</name>
    <name type="common">Asiatic mangrove</name>
    <dbReference type="NCBI Taxonomy" id="61149"/>
    <lineage>
        <taxon>Eukaryota</taxon>
        <taxon>Viridiplantae</taxon>
        <taxon>Streptophyta</taxon>
        <taxon>Embryophyta</taxon>
        <taxon>Tracheophyta</taxon>
        <taxon>Spermatophyta</taxon>
        <taxon>Magnoliopsida</taxon>
        <taxon>eudicotyledons</taxon>
        <taxon>Gunneridae</taxon>
        <taxon>Pentapetalae</taxon>
        <taxon>rosids</taxon>
        <taxon>fabids</taxon>
        <taxon>Malpighiales</taxon>
        <taxon>Rhizophoraceae</taxon>
        <taxon>Rhizophora</taxon>
    </lineage>
</organism>
<dbReference type="AlphaFoldDB" id="A0A2P2NH47"/>
<protein>
    <submittedName>
        <fullName evidence="1">Uncharacterized protein</fullName>
    </submittedName>
</protein>
<accession>A0A2P2NH47</accession>